<keyword evidence="5 6" id="KW-0560">Oxidoreductase</keyword>
<evidence type="ECO:0000313" key="11">
    <source>
        <dbReference type="EMBL" id="MWA01582.1"/>
    </source>
</evidence>
<name>A0A6I4M7I0_9ACTN</name>
<feature type="domain" description="Acyl-CoA dehydrogenase/oxidase C-terminal" evidence="8">
    <location>
        <begin position="229"/>
        <end position="383"/>
    </location>
</feature>
<dbReference type="GO" id="GO:0050660">
    <property type="term" value="F:flavin adenine dinucleotide binding"/>
    <property type="evidence" value="ECO:0007669"/>
    <property type="project" value="InterPro"/>
</dbReference>
<dbReference type="InterPro" id="IPR052161">
    <property type="entry name" value="Mycobact_Acyl-CoA_DH"/>
</dbReference>
<dbReference type="Gene3D" id="1.20.140.10">
    <property type="entry name" value="Butyryl-CoA Dehydrogenase, subunit A, domain 3"/>
    <property type="match status" value="1"/>
</dbReference>
<evidence type="ECO:0000256" key="1">
    <source>
        <dbReference type="ARBA" id="ARBA00001974"/>
    </source>
</evidence>
<dbReference type="InterPro" id="IPR009075">
    <property type="entry name" value="AcylCo_DH/oxidase_C"/>
</dbReference>
<dbReference type="Pfam" id="PF02770">
    <property type="entry name" value="Acyl-CoA_dh_M"/>
    <property type="match status" value="1"/>
</dbReference>
<accession>A0A6I4M7I0</accession>
<dbReference type="InterPro" id="IPR036250">
    <property type="entry name" value="AcylCo_DH-like_C"/>
</dbReference>
<sequence>MKLSDSPEEAEFRAKARDFLEGAKKQLPADEPELLVDKVPYWKQWQRILHEAGYAGLWWPAEYGGGGVGPRLRAVFMEELDRVGAPDRLNTIGEDFIGPTIIDFGTEAQKRGLLPRILRGEDIWCQLFSEPGSGSDLASLRTRATRVEGGWRVDGQKVWTSRAQIAQRGFLLARTTPGRHDGLTCFVVGMDSPGITVRPLAHMLGEAEFNEVFFDGLFIPDDQVVGEVDKGWRVAVAALAHERVGIATGRVNTQRAVGQLVEAVRERRDADGRPLGERPEIRQRLADLASRALVHYIIGQRAVALETGEELPGPFASIGKLYFTPLVQEIADLRLSLDGLAGQLAPQDNPASSWLRLAYQSRGTAIAGGTSNIQRNVLAERMLGMPRAPRPVDAPDRSRTSPTVQEAR</sequence>
<keyword evidence="4 6" id="KW-0274">FAD</keyword>
<dbReference type="InterPro" id="IPR013786">
    <property type="entry name" value="AcylCoA_DH/ox_N"/>
</dbReference>
<evidence type="ECO:0000313" key="12">
    <source>
        <dbReference type="Proteomes" id="UP000462055"/>
    </source>
</evidence>
<dbReference type="RefSeq" id="WP_151594083.1">
    <property type="nucleotide sequence ID" value="NZ_WBMS02000010.1"/>
</dbReference>
<dbReference type="SUPFAM" id="SSF47203">
    <property type="entry name" value="Acyl-CoA dehydrogenase C-terminal domain-like"/>
    <property type="match status" value="1"/>
</dbReference>
<evidence type="ECO:0000256" key="6">
    <source>
        <dbReference type="RuleBase" id="RU362125"/>
    </source>
</evidence>
<feature type="domain" description="Acyl-CoA oxidase/dehydrogenase middle" evidence="9">
    <location>
        <begin position="125"/>
        <end position="215"/>
    </location>
</feature>
<dbReference type="Gene3D" id="2.40.110.10">
    <property type="entry name" value="Butyryl-CoA Dehydrogenase, subunit A, domain 2"/>
    <property type="match status" value="1"/>
</dbReference>
<dbReference type="InterPro" id="IPR046373">
    <property type="entry name" value="Acyl-CoA_Oxase/DH_mid-dom_sf"/>
</dbReference>
<feature type="domain" description="Acyl-CoA dehydrogenase/oxidase N-terminal" evidence="10">
    <location>
        <begin position="6"/>
        <end position="121"/>
    </location>
</feature>
<evidence type="ECO:0000256" key="2">
    <source>
        <dbReference type="ARBA" id="ARBA00009347"/>
    </source>
</evidence>
<dbReference type="PANTHER" id="PTHR43292:SF4">
    <property type="entry name" value="ACYL-COA DEHYDROGENASE FADE34"/>
    <property type="match status" value="1"/>
</dbReference>
<comment type="similarity">
    <text evidence="2 6">Belongs to the acyl-CoA dehydrogenase family.</text>
</comment>
<evidence type="ECO:0000259" key="10">
    <source>
        <dbReference type="Pfam" id="PF02771"/>
    </source>
</evidence>
<dbReference type="EMBL" id="WBMS02000010">
    <property type="protein sequence ID" value="MWA01582.1"/>
    <property type="molecule type" value="Genomic_DNA"/>
</dbReference>
<dbReference type="PANTHER" id="PTHR43292">
    <property type="entry name" value="ACYL-COA DEHYDROGENASE"/>
    <property type="match status" value="1"/>
</dbReference>
<dbReference type="GO" id="GO:0005886">
    <property type="term" value="C:plasma membrane"/>
    <property type="evidence" value="ECO:0007669"/>
    <property type="project" value="TreeGrafter"/>
</dbReference>
<keyword evidence="12" id="KW-1185">Reference proteome</keyword>
<evidence type="ECO:0000256" key="4">
    <source>
        <dbReference type="ARBA" id="ARBA00022827"/>
    </source>
</evidence>
<dbReference type="InterPro" id="IPR009100">
    <property type="entry name" value="AcylCoA_DH/oxidase_NM_dom_sf"/>
</dbReference>
<keyword evidence="3 6" id="KW-0285">Flavoprotein</keyword>
<feature type="region of interest" description="Disordered" evidence="7">
    <location>
        <begin position="385"/>
        <end position="408"/>
    </location>
</feature>
<dbReference type="InterPro" id="IPR037069">
    <property type="entry name" value="AcylCoA_DH/ox_N_sf"/>
</dbReference>
<dbReference type="SUPFAM" id="SSF56645">
    <property type="entry name" value="Acyl-CoA dehydrogenase NM domain-like"/>
    <property type="match status" value="1"/>
</dbReference>
<evidence type="ECO:0000256" key="5">
    <source>
        <dbReference type="ARBA" id="ARBA00023002"/>
    </source>
</evidence>
<organism evidence="11 12">
    <name type="scientific">Actinomadura physcomitrii</name>
    <dbReference type="NCBI Taxonomy" id="2650748"/>
    <lineage>
        <taxon>Bacteria</taxon>
        <taxon>Bacillati</taxon>
        <taxon>Actinomycetota</taxon>
        <taxon>Actinomycetes</taxon>
        <taxon>Streptosporangiales</taxon>
        <taxon>Thermomonosporaceae</taxon>
        <taxon>Actinomadura</taxon>
    </lineage>
</organism>
<dbReference type="FunFam" id="2.40.110.10:FF:000011">
    <property type="entry name" value="Acyl-CoA dehydrogenase FadE34"/>
    <property type="match status" value="1"/>
</dbReference>
<evidence type="ECO:0000259" key="8">
    <source>
        <dbReference type="Pfam" id="PF00441"/>
    </source>
</evidence>
<protein>
    <submittedName>
        <fullName evidence="11">Acyl-CoA dehydrogenase</fullName>
    </submittedName>
</protein>
<dbReference type="AlphaFoldDB" id="A0A6I4M7I0"/>
<comment type="cofactor">
    <cofactor evidence="1 6">
        <name>FAD</name>
        <dbReference type="ChEBI" id="CHEBI:57692"/>
    </cofactor>
</comment>
<dbReference type="Pfam" id="PF02771">
    <property type="entry name" value="Acyl-CoA_dh_N"/>
    <property type="match status" value="1"/>
</dbReference>
<evidence type="ECO:0000259" key="9">
    <source>
        <dbReference type="Pfam" id="PF02770"/>
    </source>
</evidence>
<comment type="caution">
    <text evidence="11">The sequence shown here is derived from an EMBL/GenBank/DDBJ whole genome shotgun (WGS) entry which is preliminary data.</text>
</comment>
<gene>
    <name evidence="11" type="ORF">F8568_014595</name>
</gene>
<evidence type="ECO:0000256" key="7">
    <source>
        <dbReference type="SAM" id="MobiDB-lite"/>
    </source>
</evidence>
<proteinExistence type="inferred from homology"/>
<evidence type="ECO:0000256" key="3">
    <source>
        <dbReference type="ARBA" id="ARBA00022630"/>
    </source>
</evidence>
<dbReference type="GO" id="GO:0016627">
    <property type="term" value="F:oxidoreductase activity, acting on the CH-CH group of donors"/>
    <property type="evidence" value="ECO:0007669"/>
    <property type="project" value="InterPro"/>
</dbReference>
<dbReference type="Pfam" id="PF00441">
    <property type="entry name" value="Acyl-CoA_dh_1"/>
    <property type="match status" value="1"/>
</dbReference>
<dbReference type="InterPro" id="IPR006091">
    <property type="entry name" value="Acyl-CoA_Oxase/DH_mid-dom"/>
</dbReference>
<dbReference type="Proteomes" id="UP000462055">
    <property type="component" value="Unassembled WGS sequence"/>
</dbReference>
<dbReference type="Gene3D" id="1.10.540.10">
    <property type="entry name" value="Acyl-CoA dehydrogenase/oxidase, N-terminal domain"/>
    <property type="match status" value="1"/>
</dbReference>
<reference evidence="11" key="1">
    <citation type="submission" date="2019-12" db="EMBL/GenBank/DDBJ databases">
        <title>Actinomadura physcomitrii sp. nov., a novel actinomycete isolated from moss [Physcomitrium sphaericum (Ludw) Fuernr].</title>
        <authorList>
            <person name="Zhuang X."/>
        </authorList>
    </citation>
    <scope>NUCLEOTIDE SEQUENCE [LARGE SCALE GENOMIC DNA]</scope>
    <source>
        <strain evidence="11">LD22</strain>
    </source>
</reference>